<name>A0ABW9XX62_9BACL</name>
<dbReference type="PROSITE" id="PS51257">
    <property type="entry name" value="PROKAR_LIPOPROTEIN"/>
    <property type="match status" value="1"/>
</dbReference>
<dbReference type="PANTHER" id="PTHR43405">
    <property type="entry name" value="GLYCOSYL HYDROLASE DIGH"/>
    <property type="match status" value="1"/>
</dbReference>
<proteinExistence type="predicted"/>
<keyword evidence="1" id="KW-0732">Signal</keyword>
<reference evidence="3 4" key="1">
    <citation type="submission" date="2020-01" db="EMBL/GenBank/DDBJ databases">
        <title>Paenibacillus soybeanensis sp. nov. isolated from the nodules of soybean (Glycine max(L.) Merr).</title>
        <authorList>
            <person name="Wang H."/>
        </authorList>
    </citation>
    <scope>NUCLEOTIDE SEQUENCE [LARGE SCALE GENOMIC DNA]</scope>
    <source>
        <strain evidence="3 4">T1</strain>
    </source>
</reference>
<comment type="caution">
    <text evidence="3">The sequence shown here is derived from an EMBL/GenBank/DDBJ whole genome shotgun (WGS) entry which is preliminary data.</text>
</comment>
<feature type="domain" description="DUF4015" evidence="2">
    <location>
        <begin position="96"/>
        <end position="416"/>
    </location>
</feature>
<evidence type="ECO:0000256" key="1">
    <source>
        <dbReference type="SAM" id="SignalP"/>
    </source>
</evidence>
<sequence length="420" mass="46457">MMKYARVMLLCMAITLGIAGCGGQEHMKEISLPPLPSESAKTSSPLKIHAPRMNHRPSTVTKFRLTHEPSESTSTVGTSQQRVQATAVSGHLPVRGIYVSGWVAGSKHRLDRLIQLVDKTDLNAMVIDVKNDYGQLTYHSSLPVVKAIGADRHVAISDIKGLLHKLKAKNIYVIGRIVTFKDPLYAKKHPAMALQKRGGGVWRDAQGKAWLDPFQQQVRTYNTAIAEEAAAIGFDEVQFDYVRFPDNGSKVDREVSYHNTQGRSKPQIISSFLREARGPIHAKGARVSADVFGLVTSSTNDMGIGQSWRGVSGAVDVISPMTYPSHYSTGMYGVKQPDLSPYAIIRHALTDAQHRNAVMRSGNASTAAIRPWLQSFTARWVHPHQTYGAEQVNKQVQAARDLGIREFLLWSSNCKYDYHS</sequence>
<evidence type="ECO:0000259" key="2">
    <source>
        <dbReference type="Pfam" id="PF13200"/>
    </source>
</evidence>
<dbReference type="EMBL" id="JAAAMV010000025">
    <property type="protein sequence ID" value="NBD27229.1"/>
    <property type="molecule type" value="Genomic_DNA"/>
</dbReference>
<dbReference type="Proteomes" id="UP000665561">
    <property type="component" value="Unassembled WGS sequence"/>
</dbReference>
<dbReference type="InterPro" id="IPR025275">
    <property type="entry name" value="DUF4015"/>
</dbReference>
<evidence type="ECO:0000313" key="4">
    <source>
        <dbReference type="Proteomes" id="UP000665561"/>
    </source>
</evidence>
<protein>
    <submittedName>
        <fullName evidence="3">GTP-binding protein</fullName>
    </submittedName>
</protein>
<dbReference type="InterPro" id="IPR052177">
    <property type="entry name" value="Divisome_Glycosyl_Hydrolase"/>
</dbReference>
<evidence type="ECO:0000313" key="3">
    <source>
        <dbReference type="EMBL" id="NBD27229.1"/>
    </source>
</evidence>
<accession>A0ABW9XX62</accession>
<keyword evidence="4" id="KW-1185">Reference proteome</keyword>
<dbReference type="InterPro" id="IPR017853">
    <property type="entry name" value="GH"/>
</dbReference>
<feature type="chain" id="PRO_5045617549" evidence="1">
    <location>
        <begin position="20"/>
        <end position="420"/>
    </location>
</feature>
<gene>
    <name evidence="3" type="ORF">GT019_25440</name>
</gene>
<dbReference type="Pfam" id="PF13200">
    <property type="entry name" value="DUF4015"/>
    <property type="match status" value="1"/>
</dbReference>
<organism evidence="3 4">
    <name type="scientific">Paenibacillus glycinis</name>
    <dbReference type="NCBI Taxonomy" id="2697035"/>
    <lineage>
        <taxon>Bacteria</taxon>
        <taxon>Bacillati</taxon>
        <taxon>Bacillota</taxon>
        <taxon>Bacilli</taxon>
        <taxon>Bacillales</taxon>
        <taxon>Paenibacillaceae</taxon>
        <taxon>Paenibacillus</taxon>
    </lineage>
</organism>
<dbReference type="Gene3D" id="3.20.20.80">
    <property type="entry name" value="Glycosidases"/>
    <property type="match status" value="1"/>
</dbReference>
<dbReference type="SUPFAM" id="SSF51445">
    <property type="entry name" value="(Trans)glycosidases"/>
    <property type="match status" value="1"/>
</dbReference>
<dbReference type="PANTHER" id="PTHR43405:SF1">
    <property type="entry name" value="GLYCOSYL HYDROLASE DIGH"/>
    <property type="match status" value="1"/>
</dbReference>
<feature type="signal peptide" evidence="1">
    <location>
        <begin position="1"/>
        <end position="19"/>
    </location>
</feature>